<dbReference type="Proteomes" id="UP000003288">
    <property type="component" value="Unassembled WGS sequence"/>
</dbReference>
<gene>
    <name evidence="1" type="ORF">CMTB2_08327</name>
</gene>
<dbReference type="EMBL" id="ABCJ01000005">
    <property type="protein sequence ID" value="EDM23527.1"/>
    <property type="molecule type" value="Genomic_DNA"/>
</dbReference>
<evidence type="ECO:0000313" key="2">
    <source>
        <dbReference type="Proteomes" id="UP000003288"/>
    </source>
</evidence>
<name>A0AAI9AHC2_9BACT</name>
<dbReference type="AlphaFoldDB" id="A0AAI9AHC2"/>
<protein>
    <submittedName>
        <fullName evidence="1">Uncharacterized protein</fullName>
    </submittedName>
</protein>
<organism evidence="1 2">
    <name type="scientific">Caminibacter mediatlanticus TB-2</name>
    <dbReference type="NCBI Taxonomy" id="391592"/>
    <lineage>
        <taxon>Bacteria</taxon>
        <taxon>Pseudomonadati</taxon>
        <taxon>Campylobacterota</taxon>
        <taxon>Epsilonproteobacteria</taxon>
        <taxon>Nautiliales</taxon>
        <taxon>Nautiliaceae</taxon>
        <taxon>Caminibacter</taxon>
    </lineage>
</organism>
<evidence type="ECO:0000313" key="1">
    <source>
        <dbReference type="EMBL" id="EDM23527.1"/>
    </source>
</evidence>
<proteinExistence type="predicted"/>
<sequence>MLIFWSPVAFKKEGFLEDENGKFLPRNAILEAIESAVVFYYIKKDKELEKIVTKYLMQKPKLKEISKEVKKRVFEKYPILEDIEIPEKIYLDKNKISNELVKVFDLEKKEFVKSFKIDVFKGVIEDVKIKSSNMEKIKNACKSFARALAEYEHKALKDTELEDLVVDIQNNIANEWEIPLRVGYWTNTPFKGDLLFFWRIKEVRDYLLKYLNIDIRPKDVLYLVKSNEFLGWSELKES</sequence>
<accession>A0AAI9AHC2</accession>
<dbReference type="RefSeq" id="WP_007474751.1">
    <property type="nucleotide sequence ID" value="NZ_ABCJ01000005.1"/>
</dbReference>
<reference evidence="1 2" key="1">
    <citation type="journal article" date="2011" name="Stand. Genomic Sci.">
        <title>Draft genome sequence of Caminibacter mediatlanticus strain TB-2, an epsilonproteobacterium isolated from a deep-sea hydrothermal vent.</title>
        <authorList>
            <person name="Giovannelli D."/>
            <person name="Ferriera S."/>
            <person name="Johnson J."/>
            <person name="Kravitz S."/>
            <person name="Perez-Rodriguez I."/>
            <person name="Ricci J."/>
            <person name="O'Brien C."/>
            <person name="Voordeckers J.W."/>
            <person name="Bini E."/>
            <person name="Vetriani C."/>
        </authorList>
    </citation>
    <scope>NUCLEOTIDE SEQUENCE [LARGE SCALE GENOMIC DNA]</scope>
    <source>
        <strain evidence="1 2">TB-2</strain>
    </source>
</reference>
<comment type="caution">
    <text evidence="1">The sequence shown here is derived from an EMBL/GenBank/DDBJ whole genome shotgun (WGS) entry which is preliminary data.</text>
</comment>